<dbReference type="EMBL" id="NCUT01000028">
    <property type="protein sequence ID" value="ORO72098.1"/>
    <property type="molecule type" value="Genomic_DNA"/>
</dbReference>
<dbReference type="Proteomes" id="UP000193160">
    <property type="component" value="Unassembled WGS sequence"/>
</dbReference>
<sequence>MTKLASVYRTDQPLEQQKKFKDQRGKIRNSLLAILKEREKDKEPFLDLVEQYVSMWGDVQKYNLDLWVNGIRLENGKNNDSQKLKVATNKQMLVLLDKLGISAAEVKTDDGEDL</sequence>
<proteinExistence type="predicted"/>
<comment type="caution">
    <text evidence="1">The sequence shown here is derived from an EMBL/GenBank/DDBJ whole genome shotgun (WGS) entry which is preliminary data.</text>
</comment>
<evidence type="ECO:0008006" key="3">
    <source>
        <dbReference type="Google" id="ProtNLM"/>
    </source>
</evidence>
<evidence type="ECO:0000313" key="1">
    <source>
        <dbReference type="EMBL" id="ORO72098.1"/>
    </source>
</evidence>
<reference evidence="1 2" key="1">
    <citation type="journal article" date="2016" name="Eur. J. Clin. Microbiol. Infect. Dis.">
        <title>Whole genome sequencing as a tool for phylogenetic analysis of clinical strains of Mitis group streptococci.</title>
        <authorList>
            <person name="Rasmussen L.H."/>
            <person name="Dargis R."/>
            <person name="Hojholt K."/>
            <person name="Christensen J.J."/>
            <person name="Skovgaard O."/>
            <person name="Justesen U.S."/>
            <person name="Rosenvinge F.S."/>
            <person name="Moser C."/>
            <person name="Lukjancenko O."/>
            <person name="Rasmussen S."/>
            <person name="Nielsen X.C."/>
        </authorList>
    </citation>
    <scope>NUCLEOTIDE SEQUENCE [LARGE SCALE GENOMIC DNA]</scope>
    <source>
        <strain evidence="1 2">B_007274_11</strain>
    </source>
</reference>
<protein>
    <recommendedName>
        <fullName evidence="3">Terminase</fullName>
    </recommendedName>
</protein>
<accession>A0A1X1IG61</accession>
<keyword evidence="2" id="KW-1185">Reference proteome</keyword>
<dbReference type="RefSeq" id="WP_084849533.1">
    <property type="nucleotide sequence ID" value="NZ_NCUI01000025.1"/>
</dbReference>
<name>A0A1X1IG61_STROR</name>
<evidence type="ECO:0000313" key="2">
    <source>
        <dbReference type="Proteomes" id="UP000193160"/>
    </source>
</evidence>
<dbReference type="AlphaFoldDB" id="A0A1X1IG61"/>
<organism evidence="1 2">
    <name type="scientific">Streptococcus oralis subsp. oralis</name>
    <dbReference type="NCBI Taxonomy" id="1891914"/>
    <lineage>
        <taxon>Bacteria</taxon>
        <taxon>Bacillati</taxon>
        <taxon>Bacillota</taxon>
        <taxon>Bacilli</taxon>
        <taxon>Lactobacillales</taxon>
        <taxon>Streptococcaceae</taxon>
        <taxon>Streptococcus</taxon>
    </lineage>
</organism>
<gene>
    <name evidence="1" type="ORF">B7712_04175</name>
</gene>